<protein>
    <submittedName>
        <fullName evidence="1">Uncharacterized protein</fullName>
    </submittedName>
</protein>
<gene>
    <name evidence="1" type="ordered locus">mru_0300</name>
</gene>
<dbReference type="RefSeq" id="WP_012955108.1">
    <property type="nucleotide sequence ID" value="NC_013790.1"/>
</dbReference>
<dbReference type="STRING" id="634498.mru_0300"/>
<keyword evidence="2" id="KW-1185">Reference proteome</keyword>
<dbReference type="AlphaFoldDB" id="D3DZX6"/>
<name>D3DZX6_METRM</name>
<evidence type="ECO:0000313" key="1">
    <source>
        <dbReference type="EMBL" id="ADC46152.1"/>
    </source>
</evidence>
<dbReference type="PATRIC" id="fig|634498.28.peg.303"/>
<dbReference type="EMBL" id="CP001719">
    <property type="protein sequence ID" value="ADC46152.1"/>
    <property type="molecule type" value="Genomic_DNA"/>
</dbReference>
<dbReference type="HOGENOM" id="CLU_3113120_0_0_2"/>
<reference evidence="1 2" key="1">
    <citation type="journal article" date="2010" name="PLoS ONE">
        <title>The genome sequence of the rumen methanogen Methanobrevibacter ruminantium reveals new possibilities for controlling ruminant methane emissions.</title>
        <authorList>
            <person name="Leahy S.C."/>
            <person name="Kelly W.J."/>
            <person name="Altermann E."/>
            <person name="Ronimus R.S."/>
            <person name="Yeoman C.J."/>
            <person name="Pacheco D.M."/>
            <person name="Li D."/>
            <person name="Kong Z."/>
            <person name="McTavish S."/>
            <person name="Sang C."/>
            <person name="Lambie S.C."/>
            <person name="Janssen P.H."/>
            <person name="Dey D."/>
            <person name="Attwood G.T."/>
        </authorList>
    </citation>
    <scope>NUCLEOTIDE SEQUENCE [LARGE SCALE GENOMIC DNA]</scope>
    <source>
        <strain evidence="2">ATCC 35063 / DSM 1093 / JCM 13430 / OCM 146 / M1</strain>
    </source>
</reference>
<organism evidence="1 2">
    <name type="scientific">Methanobrevibacter ruminantium (strain ATCC 35063 / DSM 1093 / JCM 13430 / OCM 146 / M1)</name>
    <name type="common">Methanobacterium ruminantium</name>
    <dbReference type="NCBI Taxonomy" id="634498"/>
    <lineage>
        <taxon>Archaea</taxon>
        <taxon>Methanobacteriati</taxon>
        <taxon>Methanobacteriota</taxon>
        <taxon>Methanomada group</taxon>
        <taxon>Methanobacteria</taxon>
        <taxon>Methanobacteriales</taxon>
        <taxon>Methanobacteriaceae</taxon>
        <taxon>Methanobrevibacter</taxon>
    </lineage>
</organism>
<dbReference type="Proteomes" id="UP000008680">
    <property type="component" value="Chromosome"/>
</dbReference>
<evidence type="ECO:0000313" key="2">
    <source>
        <dbReference type="Proteomes" id="UP000008680"/>
    </source>
</evidence>
<proteinExistence type="predicted"/>
<accession>D3DZX6</accession>
<sequence length="50" mass="5887">MDLLYLYDDLTARREVYDSVGLSFVVKYKFSSRKEAQDFALKYGAELIEE</sequence>
<dbReference type="KEGG" id="mru:mru_0300"/>
<dbReference type="GeneID" id="55593051"/>